<reference evidence="1 2" key="1">
    <citation type="submission" date="2024-04" db="EMBL/GenBank/DDBJ databases">
        <title>Tritrichomonas musculus Genome.</title>
        <authorList>
            <person name="Alves-Ferreira E."/>
            <person name="Grigg M."/>
            <person name="Lorenzi H."/>
            <person name="Galac M."/>
        </authorList>
    </citation>
    <scope>NUCLEOTIDE SEQUENCE [LARGE SCALE GENOMIC DNA]</scope>
    <source>
        <strain evidence="1 2">EAF2021</strain>
    </source>
</reference>
<protein>
    <submittedName>
        <fullName evidence="1">Uncharacterized protein</fullName>
    </submittedName>
</protein>
<accession>A0ABR2KC98</accession>
<organism evidence="1 2">
    <name type="scientific">Tritrichomonas musculus</name>
    <dbReference type="NCBI Taxonomy" id="1915356"/>
    <lineage>
        <taxon>Eukaryota</taxon>
        <taxon>Metamonada</taxon>
        <taxon>Parabasalia</taxon>
        <taxon>Tritrichomonadida</taxon>
        <taxon>Tritrichomonadidae</taxon>
        <taxon>Tritrichomonas</taxon>
    </lineage>
</organism>
<proteinExistence type="predicted"/>
<evidence type="ECO:0000313" key="1">
    <source>
        <dbReference type="EMBL" id="KAK8888507.1"/>
    </source>
</evidence>
<dbReference type="Proteomes" id="UP001470230">
    <property type="component" value="Unassembled WGS sequence"/>
</dbReference>
<comment type="caution">
    <text evidence="1">The sequence shown here is derived from an EMBL/GenBank/DDBJ whole genome shotgun (WGS) entry which is preliminary data.</text>
</comment>
<sequence length="130" mass="15096">MANGYIVNEFHSTINYNVIDGSKSGKLTESARIQKRLNGFDATQSNITKTLNYYFSTGTTHRELVSIARIICLKTNLKLDRLAVRDQRVLIKWFEENWTIVYMILPSMQLLDENKVSITLARELQQRIKK</sequence>
<gene>
    <name evidence="1" type="ORF">M9Y10_039586</name>
</gene>
<evidence type="ECO:0000313" key="2">
    <source>
        <dbReference type="Proteomes" id="UP001470230"/>
    </source>
</evidence>
<keyword evidence="2" id="KW-1185">Reference proteome</keyword>
<dbReference type="EMBL" id="JAPFFF010000006">
    <property type="protein sequence ID" value="KAK8888507.1"/>
    <property type="molecule type" value="Genomic_DNA"/>
</dbReference>
<name>A0ABR2KC98_9EUKA</name>